<evidence type="ECO:0000313" key="2">
    <source>
        <dbReference type="EMBL" id="KAG1823902.1"/>
    </source>
</evidence>
<evidence type="ECO:0000313" key="3">
    <source>
        <dbReference type="Proteomes" id="UP000807769"/>
    </source>
</evidence>
<dbReference type="Proteomes" id="UP000807769">
    <property type="component" value="Unassembled WGS sequence"/>
</dbReference>
<accession>A0A9P7EL19</accession>
<name>A0A9P7EL19_9AGAM</name>
<gene>
    <name evidence="2" type="ORF">BJ212DRAFT_707747</name>
</gene>
<sequence>MFRVAARQEPRRNIDTNVIVPFVGTANVQSINHTDRSTRIQFALQAQDTTTTSRSAPKYIAQTAGASLKRPSAPTVHPSKKARSTGFTSTAGNDPNDQLVVVKVNI</sequence>
<dbReference type="AlphaFoldDB" id="A0A9P7EL19"/>
<feature type="region of interest" description="Disordered" evidence="1">
    <location>
        <begin position="65"/>
        <end position="95"/>
    </location>
</feature>
<dbReference type="EMBL" id="JABBWG010000004">
    <property type="protein sequence ID" value="KAG1823902.1"/>
    <property type="molecule type" value="Genomic_DNA"/>
</dbReference>
<dbReference type="GeneID" id="64637895"/>
<reference evidence="2" key="1">
    <citation type="journal article" date="2020" name="New Phytol.">
        <title>Comparative genomics reveals dynamic genome evolution in host specialist ectomycorrhizal fungi.</title>
        <authorList>
            <person name="Lofgren L.A."/>
            <person name="Nguyen N.H."/>
            <person name="Vilgalys R."/>
            <person name="Ruytinx J."/>
            <person name="Liao H.L."/>
            <person name="Branco S."/>
            <person name="Kuo A."/>
            <person name="LaButti K."/>
            <person name="Lipzen A."/>
            <person name="Andreopoulos W."/>
            <person name="Pangilinan J."/>
            <person name="Riley R."/>
            <person name="Hundley H."/>
            <person name="Na H."/>
            <person name="Barry K."/>
            <person name="Grigoriev I.V."/>
            <person name="Stajich J.E."/>
            <person name="Kennedy P.G."/>
        </authorList>
    </citation>
    <scope>NUCLEOTIDE SEQUENCE</scope>
    <source>
        <strain evidence="2">MN1</strain>
    </source>
</reference>
<dbReference type="RefSeq" id="XP_041197962.1">
    <property type="nucleotide sequence ID" value="XM_041343879.1"/>
</dbReference>
<comment type="caution">
    <text evidence="2">The sequence shown here is derived from an EMBL/GenBank/DDBJ whole genome shotgun (WGS) entry which is preliminary data.</text>
</comment>
<organism evidence="2 3">
    <name type="scientific">Suillus subaureus</name>
    <dbReference type="NCBI Taxonomy" id="48587"/>
    <lineage>
        <taxon>Eukaryota</taxon>
        <taxon>Fungi</taxon>
        <taxon>Dikarya</taxon>
        <taxon>Basidiomycota</taxon>
        <taxon>Agaricomycotina</taxon>
        <taxon>Agaricomycetes</taxon>
        <taxon>Agaricomycetidae</taxon>
        <taxon>Boletales</taxon>
        <taxon>Suillineae</taxon>
        <taxon>Suillaceae</taxon>
        <taxon>Suillus</taxon>
    </lineage>
</organism>
<evidence type="ECO:0000256" key="1">
    <source>
        <dbReference type="SAM" id="MobiDB-lite"/>
    </source>
</evidence>
<keyword evidence="3" id="KW-1185">Reference proteome</keyword>
<protein>
    <submittedName>
        <fullName evidence="2">Uncharacterized protein</fullName>
    </submittedName>
</protein>
<proteinExistence type="predicted"/>
<feature type="compositionally biased region" description="Polar residues" evidence="1">
    <location>
        <begin position="85"/>
        <end position="95"/>
    </location>
</feature>